<gene>
    <name evidence="1" type="ORF">J2I46_12760</name>
</gene>
<name>A0ABS3JHH6_9BACT</name>
<comment type="caution">
    <text evidence="1">The sequence shown here is derived from an EMBL/GenBank/DDBJ whole genome shotgun (WGS) entry which is preliminary data.</text>
</comment>
<keyword evidence="2" id="KW-1185">Reference proteome</keyword>
<protein>
    <recommendedName>
        <fullName evidence="3">Replication-associated protein G2P N-terminal domain-containing protein</fullName>
    </recommendedName>
</protein>
<dbReference type="EMBL" id="JAFMYW010000003">
    <property type="protein sequence ID" value="MBO0949459.1"/>
    <property type="molecule type" value="Genomic_DNA"/>
</dbReference>
<sequence length="511" mass="58304">MFDGIKVLDLSVSADTLMICPSLNFEGKYSQTTGELKTDRLIANDRGLTFALTPRQNGTGYRVEVSGSIHRYFNDGLHNADDFTARNLLAALDLLVSSYAINPISSRLNNVEFGVNIVLPFPVARVLKNLVAYKGKPFILDTRSETPYYQCQTQRYVVKLYDKGKQYRNIEPGLSENLLRVEVKVLKMAYLQGRGINLNTLADLLTVGNYRLFGALLVETFMEILFDEPTINPETLTAKERDIYQNGRNAKFWELSDDLTGRERAARWKPLERAEKRYRELLARHRKGIDWQSETASLITQKWEHLTAVDDRLLTTISDRLKTWNNSEEARRSESKTCPLLTDSQPGKLSTFNPLYSGLILDKPITSFRAINHGREIPDDAMQTPLTEPRRCIVTGLNIDDQRGAKRYVSTSTVRKLYEHDRATFDALAGRYLSAKQAGANLDKQCYHIAHNIRNAYTNPRNNPVARLRKYVVVREGQTLPLFPAIDTVQPTDRQRAALDIRRGTRWEMPL</sequence>
<organism evidence="1 2">
    <name type="scientific">Fibrella forsythiae</name>
    <dbReference type="NCBI Taxonomy" id="2817061"/>
    <lineage>
        <taxon>Bacteria</taxon>
        <taxon>Pseudomonadati</taxon>
        <taxon>Bacteroidota</taxon>
        <taxon>Cytophagia</taxon>
        <taxon>Cytophagales</taxon>
        <taxon>Spirosomataceae</taxon>
        <taxon>Fibrella</taxon>
    </lineage>
</organism>
<reference evidence="1 2" key="1">
    <citation type="submission" date="2021-03" db="EMBL/GenBank/DDBJ databases">
        <title>Fibrella sp. HMF5405 genome sequencing and assembly.</title>
        <authorList>
            <person name="Kang H."/>
            <person name="Kim H."/>
            <person name="Bae S."/>
            <person name="Joh K."/>
        </authorList>
    </citation>
    <scope>NUCLEOTIDE SEQUENCE [LARGE SCALE GENOMIC DNA]</scope>
    <source>
        <strain evidence="1 2">HMF5405</strain>
    </source>
</reference>
<dbReference type="RefSeq" id="WP_207329417.1">
    <property type="nucleotide sequence ID" value="NZ_JAFMYW010000003.1"/>
</dbReference>
<accession>A0ABS3JHH6</accession>
<proteinExistence type="predicted"/>
<evidence type="ECO:0008006" key="3">
    <source>
        <dbReference type="Google" id="ProtNLM"/>
    </source>
</evidence>
<evidence type="ECO:0000313" key="2">
    <source>
        <dbReference type="Proteomes" id="UP000664628"/>
    </source>
</evidence>
<dbReference type="Proteomes" id="UP000664628">
    <property type="component" value="Unassembled WGS sequence"/>
</dbReference>
<evidence type="ECO:0000313" key="1">
    <source>
        <dbReference type="EMBL" id="MBO0949459.1"/>
    </source>
</evidence>